<dbReference type="InterPro" id="IPR029068">
    <property type="entry name" value="Glyas_Bleomycin-R_OHBP_Dase"/>
</dbReference>
<accession>A0AAW7YZ94</accession>
<evidence type="ECO:0000313" key="2">
    <source>
        <dbReference type="Proteomes" id="UP001170717"/>
    </source>
</evidence>
<dbReference type="GO" id="GO:0016829">
    <property type="term" value="F:lyase activity"/>
    <property type="evidence" value="ECO:0007669"/>
    <property type="project" value="UniProtKB-KW"/>
</dbReference>
<gene>
    <name evidence="1" type="ORF">Q4527_06620</name>
</gene>
<organism evidence="1 2">
    <name type="scientific">Alteromonas stellipolaris</name>
    <dbReference type="NCBI Taxonomy" id="233316"/>
    <lineage>
        <taxon>Bacteria</taxon>
        <taxon>Pseudomonadati</taxon>
        <taxon>Pseudomonadota</taxon>
        <taxon>Gammaproteobacteria</taxon>
        <taxon>Alteromonadales</taxon>
        <taxon>Alteromonadaceae</taxon>
        <taxon>Alteromonas/Salinimonas group</taxon>
        <taxon>Alteromonas</taxon>
    </lineage>
</organism>
<dbReference type="RefSeq" id="WP_061997036.1">
    <property type="nucleotide sequence ID" value="NZ_CAXIBE010000038.1"/>
</dbReference>
<dbReference type="Proteomes" id="UP001170717">
    <property type="component" value="Unassembled WGS sequence"/>
</dbReference>
<dbReference type="EMBL" id="JAUOQI010000004">
    <property type="protein sequence ID" value="MDO6577057.1"/>
    <property type="molecule type" value="Genomic_DNA"/>
</dbReference>
<dbReference type="Gene3D" id="3.10.180.10">
    <property type="entry name" value="2,3-Dihydroxybiphenyl 1,2-Dioxygenase, domain 1"/>
    <property type="match status" value="1"/>
</dbReference>
<name>A0AAW7YZ94_9ALTE</name>
<dbReference type="SUPFAM" id="SSF54593">
    <property type="entry name" value="Glyoxalase/Bleomycin resistance protein/Dihydroxybiphenyl dioxygenase"/>
    <property type="match status" value="1"/>
</dbReference>
<comment type="caution">
    <text evidence="1">The sequence shown here is derived from an EMBL/GenBank/DDBJ whole genome shotgun (WGS) entry which is preliminary data.</text>
</comment>
<evidence type="ECO:0000313" key="1">
    <source>
        <dbReference type="EMBL" id="MDO6577057.1"/>
    </source>
</evidence>
<keyword evidence="1" id="KW-0456">Lyase</keyword>
<sequence>MDVDHIKVFIPSKDYEVSKRFYRQIGFKGEFVSDELTLFENGDCQFFLQDFYQEDLAKNFMLQICVQDIEAAHSLCEKATNKLKISDVSMEAWGKVFYLWGPSGELLHITELRQF</sequence>
<dbReference type="AlphaFoldDB" id="A0AAW7YZ94"/>
<reference evidence="1" key="1">
    <citation type="submission" date="2023-07" db="EMBL/GenBank/DDBJ databases">
        <title>Genome content predicts the carbon catabolic preferences of heterotrophic bacteria.</title>
        <authorList>
            <person name="Gralka M."/>
        </authorList>
    </citation>
    <scope>NUCLEOTIDE SEQUENCE</scope>
    <source>
        <strain evidence="1">F2M12</strain>
    </source>
</reference>
<protein>
    <submittedName>
        <fullName evidence="1">Lactoylglutathione lyase</fullName>
    </submittedName>
</protein>
<proteinExistence type="predicted"/>